<feature type="transmembrane region" description="Helical" evidence="1">
    <location>
        <begin position="82"/>
        <end position="102"/>
    </location>
</feature>
<evidence type="ECO:0000256" key="1">
    <source>
        <dbReference type="SAM" id="Phobius"/>
    </source>
</evidence>
<reference evidence="2 3" key="1">
    <citation type="submission" date="2018-11" db="EMBL/GenBank/DDBJ databases">
        <title>Flavobacterium sp. nov., YIM 102600 draft genome.</title>
        <authorList>
            <person name="Li G."/>
            <person name="Jiang Y."/>
        </authorList>
    </citation>
    <scope>NUCLEOTIDE SEQUENCE [LARGE SCALE GENOMIC DNA]</scope>
    <source>
        <strain evidence="2 3">YIM 102600</strain>
    </source>
</reference>
<protein>
    <recommendedName>
        <fullName evidence="4">Acyltransferase 3 domain-containing protein</fullName>
    </recommendedName>
</protein>
<dbReference type="AlphaFoldDB" id="A0A3P3WD10"/>
<keyword evidence="3" id="KW-1185">Reference proteome</keyword>
<comment type="caution">
    <text evidence="2">The sequence shown here is derived from an EMBL/GenBank/DDBJ whole genome shotgun (WGS) entry which is preliminary data.</text>
</comment>
<dbReference type="EMBL" id="RQVR01000004">
    <property type="protein sequence ID" value="RRJ93045.1"/>
    <property type="molecule type" value="Genomic_DNA"/>
</dbReference>
<sequence>MIVFAFLTPKILELLNLSSSSEGYVPNWWVSIFFMENYKMIFSDSFPNTSPLRVMWSLCVEEHFYIIWGLSIYFLKRKNVPFLIIGAILLANISRILFFTNGLPFLDLLTNFDYFAFGAIPALLLVNSEEKLLNKIKEIPLRLKYIALALSITYITLSPTSILHIRFLLTQLFMESFFARLFS</sequence>
<gene>
    <name evidence="2" type="ORF">EG849_05515</name>
</gene>
<feature type="transmembrane region" description="Helical" evidence="1">
    <location>
        <begin position="139"/>
        <end position="157"/>
    </location>
</feature>
<feature type="transmembrane region" description="Helical" evidence="1">
    <location>
        <begin position="108"/>
        <end position="127"/>
    </location>
</feature>
<proteinExistence type="predicted"/>
<feature type="transmembrane region" description="Helical" evidence="1">
    <location>
        <begin position="54"/>
        <end position="75"/>
    </location>
</feature>
<keyword evidence="1" id="KW-0812">Transmembrane</keyword>
<accession>A0A3P3WD10</accession>
<evidence type="ECO:0000313" key="2">
    <source>
        <dbReference type="EMBL" id="RRJ93045.1"/>
    </source>
</evidence>
<organism evidence="2 3">
    <name type="scientific">Flavobacterium macacae</name>
    <dbReference type="NCBI Taxonomy" id="2488993"/>
    <lineage>
        <taxon>Bacteria</taxon>
        <taxon>Pseudomonadati</taxon>
        <taxon>Bacteroidota</taxon>
        <taxon>Flavobacteriia</taxon>
        <taxon>Flavobacteriales</taxon>
        <taxon>Flavobacteriaceae</taxon>
        <taxon>Flavobacterium</taxon>
    </lineage>
</organism>
<keyword evidence="1" id="KW-0472">Membrane</keyword>
<evidence type="ECO:0008006" key="4">
    <source>
        <dbReference type="Google" id="ProtNLM"/>
    </source>
</evidence>
<evidence type="ECO:0000313" key="3">
    <source>
        <dbReference type="Proteomes" id="UP000271937"/>
    </source>
</evidence>
<name>A0A3P3WD10_9FLAO</name>
<keyword evidence="1" id="KW-1133">Transmembrane helix</keyword>
<dbReference type="Proteomes" id="UP000271937">
    <property type="component" value="Unassembled WGS sequence"/>
</dbReference>